<name>A0A0D2G1F2_9EURO</name>
<dbReference type="HOGENOM" id="CLU_032227_2_1_1"/>
<feature type="region of interest" description="Disordered" evidence="1">
    <location>
        <begin position="1"/>
        <end position="32"/>
    </location>
</feature>
<dbReference type="EMBL" id="KN846956">
    <property type="protein sequence ID" value="KIW72585.1"/>
    <property type="molecule type" value="Genomic_DNA"/>
</dbReference>
<evidence type="ECO:0000313" key="3">
    <source>
        <dbReference type="Proteomes" id="UP000054266"/>
    </source>
</evidence>
<dbReference type="PANTHER" id="PTHR37540:SF5">
    <property type="entry name" value="TRANSCRIPTION FACTOR DOMAIN-CONTAINING PROTEIN"/>
    <property type="match status" value="1"/>
</dbReference>
<accession>A0A0D2G1F2</accession>
<evidence type="ECO:0008006" key="4">
    <source>
        <dbReference type="Google" id="ProtNLM"/>
    </source>
</evidence>
<sequence>MGAQDSMNRVRRLHRRDGLPQAKGQHDAPSIEKSAAKAKLIITPLDSYRREVFASYPSQGGDLSRESVDEYISIYRKEELCLKIMPDVDHPAISVVFPMSMQDPDLFKCLLVGAQSLHDWRRDPFHVNRSHEMLKLQNDAILSVRKRLSAPQAHLDDGVLIAITHLMVADLCRRDLLSLKAHLKGARQIMSLRGGLSNSPAHLAVRAIVTMVEFYIALGQYLYISPPDAASIPKRQIEFVQHPFPPDICRDVAKLPIGLAEVALTGHLSVQCIKLLTEVASWAPLVDGATTSTEQAVNSQDRYCRLFAEPRECSRNAIMLLLDLRRSGLPPGLEHVICLGLAIAVRHVSGENRTNIFDTTSLAALTKGAKAIDSPSVADSEVIIWISLLVNWRTQSAKPNDRANELLDYVLESFPASRTWKKVSIICRKFWWFERFRSDWEECWRRGIARQQQRSLTDSSSLAVQSREASYASSLASLLSLPKHSTKDEVE</sequence>
<gene>
    <name evidence="2" type="ORF">PV04_00766</name>
</gene>
<keyword evidence="3" id="KW-1185">Reference proteome</keyword>
<evidence type="ECO:0000313" key="2">
    <source>
        <dbReference type="EMBL" id="KIW72585.1"/>
    </source>
</evidence>
<evidence type="ECO:0000256" key="1">
    <source>
        <dbReference type="SAM" id="MobiDB-lite"/>
    </source>
</evidence>
<dbReference type="InterPro" id="IPR021858">
    <property type="entry name" value="Fun_TF"/>
</dbReference>
<dbReference type="PANTHER" id="PTHR37540">
    <property type="entry name" value="TRANSCRIPTION FACTOR (ACR-2), PUTATIVE-RELATED-RELATED"/>
    <property type="match status" value="1"/>
</dbReference>
<dbReference type="AlphaFoldDB" id="A0A0D2G1F2"/>
<proteinExistence type="predicted"/>
<dbReference type="Proteomes" id="UP000054266">
    <property type="component" value="Unassembled WGS sequence"/>
</dbReference>
<reference evidence="2 3" key="1">
    <citation type="submission" date="2015-01" db="EMBL/GenBank/DDBJ databases">
        <title>The Genome Sequence of Capronia semiimmersa CBS27337.</title>
        <authorList>
            <consortium name="The Broad Institute Genomics Platform"/>
            <person name="Cuomo C."/>
            <person name="de Hoog S."/>
            <person name="Gorbushina A."/>
            <person name="Stielow B."/>
            <person name="Teixiera M."/>
            <person name="Abouelleil A."/>
            <person name="Chapman S.B."/>
            <person name="Priest M."/>
            <person name="Young S.K."/>
            <person name="Wortman J."/>
            <person name="Nusbaum C."/>
            <person name="Birren B."/>
        </authorList>
    </citation>
    <scope>NUCLEOTIDE SEQUENCE [LARGE SCALE GENOMIC DNA]</scope>
    <source>
        <strain evidence="2 3">CBS 27337</strain>
    </source>
</reference>
<organism evidence="2 3">
    <name type="scientific">Phialophora macrospora</name>
    <dbReference type="NCBI Taxonomy" id="1851006"/>
    <lineage>
        <taxon>Eukaryota</taxon>
        <taxon>Fungi</taxon>
        <taxon>Dikarya</taxon>
        <taxon>Ascomycota</taxon>
        <taxon>Pezizomycotina</taxon>
        <taxon>Eurotiomycetes</taxon>
        <taxon>Chaetothyriomycetidae</taxon>
        <taxon>Chaetothyriales</taxon>
        <taxon>Herpotrichiellaceae</taxon>
        <taxon>Phialophora</taxon>
    </lineage>
</organism>
<dbReference type="Pfam" id="PF11951">
    <property type="entry name" value="Fungal_trans_2"/>
    <property type="match status" value="1"/>
</dbReference>
<protein>
    <recommendedName>
        <fullName evidence="4">Transcription factor domain-containing protein</fullName>
    </recommendedName>
</protein>